<organism evidence="1 2">
    <name type="scientific">Elysia crispata</name>
    <name type="common">lettuce slug</name>
    <dbReference type="NCBI Taxonomy" id="231223"/>
    <lineage>
        <taxon>Eukaryota</taxon>
        <taxon>Metazoa</taxon>
        <taxon>Spiralia</taxon>
        <taxon>Lophotrochozoa</taxon>
        <taxon>Mollusca</taxon>
        <taxon>Gastropoda</taxon>
        <taxon>Heterobranchia</taxon>
        <taxon>Euthyneura</taxon>
        <taxon>Panpulmonata</taxon>
        <taxon>Sacoglossa</taxon>
        <taxon>Placobranchoidea</taxon>
        <taxon>Plakobranchidae</taxon>
        <taxon>Elysia</taxon>
    </lineage>
</organism>
<dbReference type="EMBL" id="JAWDGP010002355">
    <property type="protein sequence ID" value="KAK3783749.1"/>
    <property type="molecule type" value="Genomic_DNA"/>
</dbReference>
<sequence length="135" mass="15436">MTIRGLCFQQRDFGDFPFRFFVVLSWSDWSKTAGRTELHGKTLHATLGRRDNSLHLPRVTGVKQLVVQNFMSDWSKTAGRTELHGKTLHATLGRRDNSLHLPRVTGVKQLVVQNFMVKHCTQLWVGVTTLFTSLE</sequence>
<dbReference type="AlphaFoldDB" id="A0AAE1DUT6"/>
<comment type="caution">
    <text evidence="1">The sequence shown here is derived from an EMBL/GenBank/DDBJ whole genome shotgun (WGS) entry which is preliminary data.</text>
</comment>
<name>A0AAE1DUT6_9GAST</name>
<evidence type="ECO:0000313" key="1">
    <source>
        <dbReference type="EMBL" id="KAK3783749.1"/>
    </source>
</evidence>
<reference evidence="1" key="1">
    <citation type="journal article" date="2023" name="G3 (Bethesda)">
        <title>A reference genome for the long-term kleptoplast-retaining sea slug Elysia crispata morphotype clarki.</title>
        <authorList>
            <person name="Eastman K.E."/>
            <person name="Pendleton A.L."/>
            <person name="Shaikh M.A."/>
            <person name="Suttiyut T."/>
            <person name="Ogas R."/>
            <person name="Tomko P."/>
            <person name="Gavelis G."/>
            <person name="Widhalm J.R."/>
            <person name="Wisecaver J.H."/>
        </authorList>
    </citation>
    <scope>NUCLEOTIDE SEQUENCE</scope>
    <source>
        <strain evidence="1">ECLA1</strain>
    </source>
</reference>
<keyword evidence="2" id="KW-1185">Reference proteome</keyword>
<accession>A0AAE1DUT6</accession>
<protein>
    <submittedName>
        <fullName evidence="1">Uncharacterized protein</fullName>
    </submittedName>
</protein>
<proteinExistence type="predicted"/>
<evidence type="ECO:0000313" key="2">
    <source>
        <dbReference type="Proteomes" id="UP001283361"/>
    </source>
</evidence>
<gene>
    <name evidence="1" type="ORF">RRG08_063411</name>
</gene>
<dbReference type="Proteomes" id="UP001283361">
    <property type="component" value="Unassembled WGS sequence"/>
</dbReference>